<dbReference type="HOGENOM" id="CLU_2488621_0_0_9"/>
<organism evidence="1 2">
    <name type="scientific">Holdemanella biformis DSM 3989</name>
    <dbReference type="NCBI Taxonomy" id="518637"/>
    <lineage>
        <taxon>Bacteria</taxon>
        <taxon>Bacillati</taxon>
        <taxon>Bacillota</taxon>
        <taxon>Erysipelotrichia</taxon>
        <taxon>Erysipelotrichales</taxon>
        <taxon>Erysipelotrichaceae</taxon>
        <taxon>Holdemanella</taxon>
    </lineage>
</organism>
<protein>
    <submittedName>
        <fullName evidence="1">Uncharacterized protein</fullName>
    </submittedName>
</protein>
<accession>B7CBI4</accession>
<dbReference type="Proteomes" id="UP000004315">
    <property type="component" value="Unassembled WGS sequence"/>
</dbReference>
<dbReference type="AlphaFoldDB" id="B7CBI4"/>
<dbReference type="RefSeq" id="WP_003865347.1">
    <property type="nucleotide sequence ID" value="NZ_DS996843.1"/>
</dbReference>
<keyword evidence="2" id="KW-1185">Reference proteome</keyword>
<proteinExistence type="predicted"/>
<sequence>LRLYKELDSSRHLEYPDDIMVYFLEEGKDVEACWVRLEGIQDGKMYGSVLTALRQDFGVKEKDTIYFGMTEMEDHKLACVWVKEDE</sequence>
<evidence type="ECO:0000313" key="2">
    <source>
        <dbReference type="Proteomes" id="UP000004315"/>
    </source>
</evidence>
<feature type="non-terminal residue" evidence="1">
    <location>
        <position position="1"/>
    </location>
</feature>
<reference evidence="1 2" key="1">
    <citation type="submission" date="2008-11" db="EMBL/GenBank/DDBJ databases">
        <title>Draft genome sequence of Eubacterium biforme (DSM 3989).</title>
        <authorList>
            <person name="Sudarsanam P."/>
            <person name="Ley R."/>
            <person name="Guruge J."/>
            <person name="Turnbaugh P.J."/>
            <person name="Mahowald M."/>
            <person name="Liep D."/>
            <person name="Gordon J."/>
        </authorList>
    </citation>
    <scope>NUCLEOTIDE SEQUENCE [LARGE SCALE GENOMIC DNA]</scope>
    <source>
        <strain evidence="1 2">DSM 3989</strain>
    </source>
</reference>
<dbReference type="eggNOG" id="COG3568">
    <property type="taxonomic scope" value="Bacteria"/>
</dbReference>
<gene>
    <name evidence="1" type="ORF">EUBIFOR_01559</name>
</gene>
<dbReference type="EMBL" id="ABYT01000085">
    <property type="protein sequence ID" value="EEC89882.1"/>
    <property type="molecule type" value="Genomic_DNA"/>
</dbReference>
<name>B7CBI4_9FIRM</name>
<evidence type="ECO:0000313" key="1">
    <source>
        <dbReference type="EMBL" id="EEC89882.1"/>
    </source>
</evidence>
<comment type="caution">
    <text evidence="1">The sequence shown here is derived from an EMBL/GenBank/DDBJ whole genome shotgun (WGS) entry which is preliminary data.</text>
</comment>
<dbReference type="STRING" id="518637.EUBIFOR_01559"/>